<dbReference type="Gene3D" id="3.90.1150.30">
    <property type="match status" value="1"/>
</dbReference>
<dbReference type="SUPFAM" id="SSF142906">
    <property type="entry name" value="YjbR-like"/>
    <property type="match status" value="1"/>
</dbReference>
<proteinExistence type="predicted"/>
<dbReference type="EC" id="2.1.2.2" evidence="1"/>
<dbReference type="PATRIC" id="fig|909613.9.peg.4580"/>
<accession>W7IIV6</accession>
<dbReference type="InterPro" id="IPR058532">
    <property type="entry name" value="YjbR/MT2646/Rv2570-like"/>
</dbReference>
<dbReference type="STRING" id="909613.UO65_4578"/>
<gene>
    <name evidence="1" type="ORF">UO65_4578</name>
</gene>
<keyword evidence="2" id="KW-1185">Reference proteome</keyword>
<name>W7IIV6_9PSEU</name>
<dbReference type="EMBL" id="AYXG01000170">
    <property type="protein sequence ID" value="EWC60138.1"/>
    <property type="molecule type" value="Genomic_DNA"/>
</dbReference>
<dbReference type="AlphaFoldDB" id="W7IIV6"/>
<evidence type="ECO:0000313" key="1">
    <source>
        <dbReference type="EMBL" id="EWC60138.1"/>
    </source>
</evidence>
<dbReference type="Proteomes" id="UP000019277">
    <property type="component" value="Unassembled WGS sequence"/>
</dbReference>
<keyword evidence="1" id="KW-0808">Transferase</keyword>
<dbReference type="eggNOG" id="COG3801">
    <property type="taxonomic scope" value="Bacteria"/>
</dbReference>
<comment type="caution">
    <text evidence="1">The sequence shown here is derived from an EMBL/GenBank/DDBJ whole genome shotgun (WGS) entry which is preliminary data.</text>
</comment>
<dbReference type="GO" id="GO:0004644">
    <property type="term" value="F:phosphoribosylglycinamide formyltransferase activity"/>
    <property type="evidence" value="ECO:0007669"/>
    <property type="project" value="UniProtKB-EC"/>
</dbReference>
<dbReference type="Pfam" id="PF04237">
    <property type="entry name" value="YjbR"/>
    <property type="match status" value="1"/>
</dbReference>
<dbReference type="InterPro" id="IPR038056">
    <property type="entry name" value="YjbR-like_sf"/>
</dbReference>
<dbReference type="RefSeq" id="WP_035286017.1">
    <property type="nucleotide sequence ID" value="NZ_AYXG01000170.1"/>
</dbReference>
<sequence>MSATLDRLRAVCLALPGATEKLSHGSPSWFVKKMFASHTFTDDRHHGDGRESLWCAAPPGAQEEMVGQEPDRFYRPPYVGHRGWLGVYLDGSVDWDELSEVLEEAYRVVAPKKLVAELEART</sequence>
<protein>
    <submittedName>
        <fullName evidence="1">Phosphoribosylglycinamide formyltransferase</fullName>
        <ecNumber evidence="1">2.1.2.2</ecNumber>
    </submittedName>
</protein>
<reference evidence="1 2" key="1">
    <citation type="journal article" date="2014" name="Genome Announc.">
        <title>Draft Genome Sequence of the Antitrypanosomally Active Sponge-Associated Bacterium Actinokineospora sp. Strain EG49.</title>
        <authorList>
            <person name="Harjes J."/>
            <person name="Ryu T."/>
            <person name="Abdelmohsen U.R."/>
            <person name="Moitinho-Silva L."/>
            <person name="Horn H."/>
            <person name="Ravasi T."/>
            <person name="Hentschel U."/>
        </authorList>
    </citation>
    <scope>NUCLEOTIDE SEQUENCE [LARGE SCALE GENOMIC DNA]</scope>
    <source>
        <strain evidence="1 2">EG49</strain>
    </source>
</reference>
<organism evidence="1 2">
    <name type="scientific">Actinokineospora spheciospongiae</name>
    <dbReference type="NCBI Taxonomy" id="909613"/>
    <lineage>
        <taxon>Bacteria</taxon>
        <taxon>Bacillati</taxon>
        <taxon>Actinomycetota</taxon>
        <taxon>Actinomycetes</taxon>
        <taxon>Pseudonocardiales</taxon>
        <taxon>Pseudonocardiaceae</taxon>
        <taxon>Actinokineospora</taxon>
    </lineage>
</organism>
<evidence type="ECO:0000313" key="2">
    <source>
        <dbReference type="Proteomes" id="UP000019277"/>
    </source>
</evidence>
<dbReference type="OrthoDB" id="8479417at2"/>